<evidence type="ECO:0000256" key="7">
    <source>
        <dbReference type="HAMAP-Rule" id="MF_01183"/>
    </source>
</evidence>
<evidence type="ECO:0000256" key="1">
    <source>
        <dbReference type="ARBA" id="ARBA00022729"/>
    </source>
</evidence>
<evidence type="ECO:0000313" key="9">
    <source>
        <dbReference type="EMBL" id="MBB3107475.1"/>
    </source>
</evidence>
<keyword evidence="6 7" id="KW-0413">Isomerase</keyword>
<dbReference type="GO" id="GO:0042277">
    <property type="term" value="F:peptide binding"/>
    <property type="evidence" value="ECO:0007669"/>
    <property type="project" value="InterPro"/>
</dbReference>
<keyword evidence="2 7" id="KW-0677">Repeat</keyword>
<evidence type="ECO:0000259" key="8">
    <source>
        <dbReference type="PROSITE" id="PS50198"/>
    </source>
</evidence>
<keyword evidence="4 7" id="KW-0697">Rotamase</keyword>
<dbReference type="RefSeq" id="WP_183620964.1">
    <property type="nucleotide sequence ID" value="NZ_CAJHAH010000005.1"/>
</dbReference>
<comment type="domain">
    <text evidence="7">The PPIase activity resides only in the second parvulin domain. The N-terminal region and the C-terminal tail are necessary and sufficient for the chaperone activity of SurA. The PPIase activity is dispensable for SurA to function as a chaperone. The N-terminal region and the C-terminal tail are also required for porin recognition.</text>
</comment>
<dbReference type="InterPro" id="IPR046357">
    <property type="entry name" value="PPIase_dom_sf"/>
</dbReference>
<dbReference type="InterPro" id="IPR015391">
    <property type="entry name" value="SurA_N"/>
</dbReference>
<dbReference type="Gene3D" id="1.10.4030.10">
    <property type="entry name" value="Porin chaperone SurA, peptide-binding domain"/>
    <property type="match status" value="1"/>
</dbReference>
<dbReference type="PANTHER" id="PTHR47637">
    <property type="entry name" value="CHAPERONE SURA"/>
    <property type="match status" value="1"/>
</dbReference>
<dbReference type="InterPro" id="IPR050280">
    <property type="entry name" value="OMP_Chaperone_SurA"/>
</dbReference>
<keyword evidence="3 7" id="KW-0574">Periplasm</keyword>
<evidence type="ECO:0000256" key="4">
    <source>
        <dbReference type="ARBA" id="ARBA00023110"/>
    </source>
</evidence>
<dbReference type="EC" id="5.2.1.8" evidence="7"/>
<dbReference type="GO" id="GO:0003755">
    <property type="term" value="F:peptidyl-prolyl cis-trans isomerase activity"/>
    <property type="evidence" value="ECO:0007669"/>
    <property type="project" value="UniProtKB-UniRule"/>
</dbReference>
<reference evidence="9 10" key="1">
    <citation type="submission" date="2020-08" db="EMBL/GenBank/DDBJ databases">
        <title>Genomic Encyclopedia of Type Strains, Phase III (KMG-III): the genomes of soil and plant-associated and newly described type strains.</title>
        <authorList>
            <person name="Whitman W."/>
        </authorList>
    </citation>
    <scope>NUCLEOTIDE SEQUENCE [LARGE SCALE GENOMIC DNA]</scope>
    <source>
        <strain evidence="9 10">CECT 5885</strain>
    </source>
</reference>
<proteinExistence type="inferred from homology"/>
<accession>A0A839THJ3</accession>
<comment type="subcellular location">
    <subcellularLocation>
        <location evidence="7">Periplasm</location>
    </subcellularLocation>
    <text evidence="7">Is capable of associating with the outer membrane.</text>
</comment>
<dbReference type="InterPro" id="IPR023034">
    <property type="entry name" value="PPIase_SurA"/>
</dbReference>
<comment type="catalytic activity">
    <reaction evidence="7">
        <text>[protein]-peptidylproline (omega=180) = [protein]-peptidylproline (omega=0)</text>
        <dbReference type="Rhea" id="RHEA:16237"/>
        <dbReference type="Rhea" id="RHEA-COMP:10747"/>
        <dbReference type="Rhea" id="RHEA-COMP:10748"/>
        <dbReference type="ChEBI" id="CHEBI:83833"/>
        <dbReference type="ChEBI" id="CHEBI:83834"/>
        <dbReference type="EC" id="5.2.1.8"/>
    </reaction>
</comment>
<evidence type="ECO:0000256" key="5">
    <source>
        <dbReference type="ARBA" id="ARBA00023186"/>
    </source>
</evidence>
<evidence type="ECO:0000256" key="6">
    <source>
        <dbReference type="ARBA" id="ARBA00023235"/>
    </source>
</evidence>
<evidence type="ECO:0000313" key="10">
    <source>
        <dbReference type="Proteomes" id="UP000588111"/>
    </source>
</evidence>
<evidence type="ECO:0000256" key="2">
    <source>
        <dbReference type="ARBA" id="ARBA00022737"/>
    </source>
</evidence>
<dbReference type="GO" id="GO:0030288">
    <property type="term" value="C:outer membrane-bounded periplasmic space"/>
    <property type="evidence" value="ECO:0007669"/>
    <property type="project" value="InterPro"/>
</dbReference>
<dbReference type="GO" id="GO:0006457">
    <property type="term" value="P:protein folding"/>
    <property type="evidence" value="ECO:0007669"/>
    <property type="project" value="UniProtKB-UniRule"/>
</dbReference>
<evidence type="ECO:0000256" key="3">
    <source>
        <dbReference type="ARBA" id="ARBA00022764"/>
    </source>
</evidence>
<dbReference type="PANTHER" id="PTHR47637:SF1">
    <property type="entry name" value="CHAPERONE SURA"/>
    <property type="match status" value="1"/>
</dbReference>
<protein>
    <recommendedName>
        <fullName evidence="7">Chaperone SurA</fullName>
    </recommendedName>
    <alternativeName>
        <fullName evidence="7">Peptidyl-prolyl cis-trans isomerase SurA</fullName>
        <shortName evidence="7">PPIase SurA</shortName>
        <ecNumber evidence="7">5.2.1.8</ecNumber>
    </alternativeName>
    <alternativeName>
        <fullName evidence="7">Rotamase SurA</fullName>
    </alternativeName>
</protein>
<dbReference type="Pfam" id="PF09312">
    <property type="entry name" value="SurA_N"/>
    <property type="match status" value="1"/>
</dbReference>
<comment type="caution">
    <text evidence="9">The sequence shown here is derived from an EMBL/GenBank/DDBJ whole genome shotgun (WGS) entry which is preliminary data.</text>
</comment>
<dbReference type="AlphaFoldDB" id="A0A839THJ3"/>
<dbReference type="GO" id="GO:0051082">
    <property type="term" value="F:unfolded protein binding"/>
    <property type="evidence" value="ECO:0007669"/>
    <property type="project" value="UniProtKB-UniRule"/>
</dbReference>
<keyword evidence="10" id="KW-1185">Reference proteome</keyword>
<name>A0A839THJ3_9GAMM</name>
<feature type="domain" description="PpiC" evidence="8">
    <location>
        <begin position="214"/>
        <end position="320"/>
    </location>
</feature>
<feature type="chain" id="PRO_5033192578" description="Chaperone SurA" evidence="7">
    <location>
        <begin position="32"/>
        <end position="473"/>
    </location>
</feature>
<comment type="function">
    <text evidence="7">Chaperone involved in the correct folding and assembly of outer membrane proteins. Recognizes specific patterns of aromatic residues and the orientation of their side chains, which are found more frequently in integral outer membrane proteins. May act in both early periplasmic and late outer membrane-associated steps of protein maturation.</text>
</comment>
<sequence precursor="true">MRFFSLRQTSRAVLLSMTMTGAIALSFSAQAATVKPAKAQTSQEAAQANAAAGQNSVNRLTPANSTDGIIALVNENAILKSDLIAAMAQTQARAQAAGEPIANSAQLQSEVLNALILRELQLSLVKRVGLNPDEAAVNQRLAQIAQAEGLNSIGALQQRLDAAKPGSYAILRAQLIEDAAIQALQQRQISSRVRISEQDIDAFLASPEAKRLSQSEYQTVHVRIPYMDDYSRLSEAQRNEALKVAQRLRTRLQAPNVDVTEAIAASQGSYPIQLQGGDMGFHKAAALPTELASEITKLEVGAVSAPLVTPEGIDIIKLADKKSSDTMLVPQWNTRHILVKVDELQTDALAEQKINDLYAQLRNGADFASLASTYSDDPGSAGRGGDLDWVGEEQMIGPFEAMMKNTAVGDYSAPFKTQFGWHILKVEGKREQDVSDEYRRNMARQALYQRLAPQAKEDWLQELRAGAYIQVLG</sequence>
<keyword evidence="1 7" id="KW-0732">Signal</keyword>
<dbReference type="InterPro" id="IPR027304">
    <property type="entry name" value="Trigger_fact/SurA_dom_sf"/>
</dbReference>
<dbReference type="SUPFAM" id="SSF109998">
    <property type="entry name" value="Triger factor/SurA peptide-binding domain-like"/>
    <property type="match status" value="1"/>
</dbReference>
<organism evidence="9 10">
    <name type="scientific">Psychrobacter luti</name>
    <dbReference type="NCBI Taxonomy" id="198481"/>
    <lineage>
        <taxon>Bacteria</taxon>
        <taxon>Pseudomonadati</taxon>
        <taxon>Pseudomonadota</taxon>
        <taxon>Gammaproteobacteria</taxon>
        <taxon>Moraxellales</taxon>
        <taxon>Moraxellaceae</taxon>
        <taxon>Psychrobacter</taxon>
    </lineage>
</organism>
<gene>
    <name evidence="7" type="primary">surA</name>
    <name evidence="9" type="ORF">FHS24_002000</name>
</gene>
<dbReference type="Proteomes" id="UP000588111">
    <property type="component" value="Unassembled WGS sequence"/>
</dbReference>
<dbReference type="GO" id="GO:0043165">
    <property type="term" value="P:Gram-negative-bacterium-type cell outer membrane assembly"/>
    <property type="evidence" value="ECO:0007669"/>
    <property type="project" value="InterPro"/>
</dbReference>
<dbReference type="InterPro" id="IPR000297">
    <property type="entry name" value="PPIase_PpiC"/>
</dbReference>
<feature type="domain" description="PpiC" evidence="8">
    <location>
        <begin position="329"/>
        <end position="428"/>
    </location>
</feature>
<dbReference type="Pfam" id="PF00639">
    <property type="entry name" value="Rotamase"/>
    <property type="match status" value="1"/>
</dbReference>
<dbReference type="Gene3D" id="3.10.50.40">
    <property type="match status" value="2"/>
</dbReference>
<dbReference type="HAMAP" id="MF_01183">
    <property type="entry name" value="Chaperone_SurA"/>
    <property type="match status" value="1"/>
</dbReference>
<dbReference type="Pfam" id="PF13616">
    <property type="entry name" value="Rotamase_3"/>
    <property type="match status" value="1"/>
</dbReference>
<dbReference type="EMBL" id="JACHXL010000004">
    <property type="protein sequence ID" value="MBB3107475.1"/>
    <property type="molecule type" value="Genomic_DNA"/>
</dbReference>
<feature type="signal peptide" evidence="7">
    <location>
        <begin position="1"/>
        <end position="31"/>
    </location>
</feature>
<dbReference type="SUPFAM" id="SSF54534">
    <property type="entry name" value="FKBP-like"/>
    <property type="match status" value="2"/>
</dbReference>
<keyword evidence="5 7" id="KW-0143">Chaperone</keyword>
<dbReference type="PROSITE" id="PS50198">
    <property type="entry name" value="PPIC_PPIASE_2"/>
    <property type="match status" value="2"/>
</dbReference>
<dbReference type="GO" id="GO:0050821">
    <property type="term" value="P:protein stabilization"/>
    <property type="evidence" value="ECO:0007669"/>
    <property type="project" value="InterPro"/>
</dbReference>